<name>A0A0R1RMP4_9LACO</name>
<comment type="caution">
    <text evidence="1">The sequence shown here is derived from an EMBL/GenBank/DDBJ whole genome shotgun (WGS) entry which is preliminary data.</text>
</comment>
<reference evidence="1 2" key="1">
    <citation type="journal article" date="2015" name="Genome Announc.">
        <title>Expanding the biotechnology potential of lactobacilli through comparative genomics of 213 strains and associated genera.</title>
        <authorList>
            <person name="Sun Z."/>
            <person name="Harris H.M."/>
            <person name="McCann A."/>
            <person name="Guo C."/>
            <person name="Argimon S."/>
            <person name="Zhang W."/>
            <person name="Yang X."/>
            <person name="Jeffery I.B."/>
            <person name="Cooney J.C."/>
            <person name="Kagawa T.F."/>
            <person name="Liu W."/>
            <person name="Song Y."/>
            <person name="Salvetti E."/>
            <person name="Wrobel A."/>
            <person name="Rasinkangas P."/>
            <person name="Parkhill J."/>
            <person name="Rea M.C."/>
            <person name="O'Sullivan O."/>
            <person name="Ritari J."/>
            <person name="Douillard F.P."/>
            <person name="Paul Ross R."/>
            <person name="Yang R."/>
            <person name="Briner A.E."/>
            <person name="Felis G.E."/>
            <person name="de Vos W.M."/>
            <person name="Barrangou R."/>
            <person name="Klaenhammer T.R."/>
            <person name="Caufield P.W."/>
            <person name="Cui Y."/>
            <person name="Zhang H."/>
            <person name="O'Toole P.W."/>
        </authorList>
    </citation>
    <scope>NUCLEOTIDE SEQUENCE [LARGE SCALE GENOMIC DNA]</scope>
    <source>
        <strain evidence="1 2">DSM 15814</strain>
    </source>
</reference>
<dbReference type="STRING" id="1114972.FD35_GL001958"/>
<accession>A0A0R1RMP4</accession>
<dbReference type="Proteomes" id="UP000051999">
    <property type="component" value="Unassembled WGS sequence"/>
</dbReference>
<proteinExistence type="predicted"/>
<dbReference type="PIRSF" id="PIRSF021265">
    <property type="entry name" value="DUF956"/>
    <property type="match status" value="1"/>
</dbReference>
<evidence type="ECO:0000313" key="1">
    <source>
        <dbReference type="EMBL" id="KRL56324.1"/>
    </source>
</evidence>
<dbReference type="InterPro" id="IPR010360">
    <property type="entry name" value="DUF956"/>
</dbReference>
<sequence>MVESLNTKVEMVIDGTSYMGLGDYGKIMVGDKAFEFYNDRDSNKFIQIPWEDVDLVIASVMFKGKVIPRYALQTTRNGTYKFSSRHPKAVLRAIRNHVDADHIVRSLTFFQVMRRNLKALFTRRPRSRKQKQQ</sequence>
<gene>
    <name evidence="1" type="ORF">FD35_GL001958</name>
</gene>
<dbReference type="OrthoDB" id="1646215at2"/>
<protein>
    <recommendedName>
        <fullName evidence="3">Regulator of the mannose operon, ManO</fullName>
    </recommendedName>
</protein>
<dbReference type="AlphaFoldDB" id="A0A0R1RMP4"/>
<evidence type="ECO:0008006" key="3">
    <source>
        <dbReference type="Google" id="ProtNLM"/>
    </source>
</evidence>
<organism evidence="1 2">
    <name type="scientific">Furfurilactobacillus rossiae DSM 15814</name>
    <dbReference type="NCBI Taxonomy" id="1114972"/>
    <lineage>
        <taxon>Bacteria</taxon>
        <taxon>Bacillati</taxon>
        <taxon>Bacillota</taxon>
        <taxon>Bacilli</taxon>
        <taxon>Lactobacillales</taxon>
        <taxon>Lactobacillaceae</taxon>
        <taxon>Furfurilactobacillus</taxon>
    </lineage>
</organism>
<dbReference type="EMBL" id="AZFF01000004">
    <property type="protein sequence ID" value="KRL56324.1"/>
    <property type="molecule type" value="Genomic_DNA"/>
</dbReference>
<evidence type="ECO:0000313" key="2">
    <source>
        <dbReference type="Proteomes" id="UP000051999"/>
    </source>
</evidence>
<dbReference type="RefSeq" id="WP_017262613.1">
    <property type="nucleotide sequence ID" value="NZ_AZFF01000004.1"/>
</dbReference>
<dbReference type="eggNOG" id="COG4687">
    <property type="taxonomic scope" value="Bacteria"/>
</dbReference>
<dbReference type="PATRIC" id="fig|1114972.6.peg.2001"/>
<dbReference type="Pfam" id="PF06115">
    <property type="entry name" value="DUF956"/>
    <property type="match status" value="1"/>
</dbReference>
<keyword evidence="2" id="KW-1185">Reference proteome</keyword>